<dbReference type="OrthoDB" id="10652721at2759"/>
<accession>A0A2G5TT38</accession>
<name>A0A2G5TT38_9PELO</name>
<evidence type="ECO:0000313" key="2">
    <source>
        <dbReference type="EMBL" id="PIC30261.1"/>
    </source>
</evidence>
<feature type="transmembrane region" description="Helical" evidence="1">
    <location>
        <begin position="35"/>
        <end position="59"/>
    </location>
</feature>
<proteinExistence type="predicted"/>
<keyword evidence="1" id="KW-0812">Transmembrane</keyword>
<reference evidence="3" key="1">
    <citation type="submission" date="2017-10" db="EMBL/GenBank/DDBJ databases">
        <title>Rapid genome shrinkage in a self-fertile nematode reveals novel sperm competition proteins.</title>
        <authorList>
            <person name="Yin D."/>
            <person name="Schwarz E.M."/>
            <person name="Thomas C.G."/>
            <person name="Felde R.L."/>
            <person name="Korf I.F."/>
            <person name="Cutter A.D."/>
            <person name="Schartner C.M."/>
            <person name="Ralston E.J."/>
            <person name="Meyer B.J."/>
            <person name="Haag E.S."/>
        </authorList>
    </citation>
    <scope>NUCLEOTIDE SEQUENCE [LARGE SCALE GENOMIC DNA]</scope>
    <source>
        <strain evidence="3">JU1422</strain>
    </source>
</reference>
<keyword evidence="1" id="KW-0472">Membrane</keyword>
<dbReference type="Proteomes" id="UP000230233">
    <property type="component" value="Chromosome V"/>
</dbReference>
<dbReference type="EMBL" id="PDUG01000005">
    <property type="protein sequence ID" value="PIC30261.1"/>
    <property type="molecule type" value="Genomic_DNA"/>
</dbReference>
<comment type="caution">
    <text evidence="2">The sequence shown here is derived from an EMBL/GenBank/DDBJ whole genome shotgun (WGS) entry which is preliminary data.</text>
</comment>
<sequence>MSEIPESSKEIQNENMEIFSKKLWGKSNNWDNLDCLVFVASLFGFSPGVENVFLLIDYIRNVKVNDNADSIFFLLLVFQYYNLIMVFATIILICTITQRFLKLWSIFAIFNIFIGFAFLVNLYRAFTTDPHTEIYIDAFKYMLISMPIWFSMYVFANGFGAVVLWRISNMKRGYYGDDIYLVIYGGEESSTKKMEISNL</sequence>
<keyword evidence="1" id="KW-1133">Transmembrane helix</keyword>
<evidence type="ECO:0000256" key="1">
    <source>
        <dbReference type="SAM" id="Phobius"/>
    </source>
</evidence>
<feature type="transmembrane region" description="Helical" evidence="1">
    <location>
        <begin position="143"/>
        <end position="165"/>
    </location>
</feature>
<gene>
    <name evidence="2" type="primary">Cnig_chr_V.g21565</name>
    <name evidence="2" type="ORF">B9Z55_021565</name>
</gene>
<dbReference type="AlphaFoldDB" id="A0A2G5TT38"/>
<feature type="transmembrane region" description="Helical" evidence="1">
    <location>
        <begin position="71"/>
        <end position="96"/>
    </location>
</feature>
<evidence type="ECO:0000313" key="3">
    <source>
        <dbReference type="Proteomes" id="UP000230233"/>
    </source>
</evidence>
<keyword evidence="3" id="KW-1185">Reference proteome</keyword>
<protein>
    <submittedName>
        <fullName evidence="2">Uncharacterized protein</fullName>
    </submittedName>
</protein>
<feature type="transmembrane region" description="Helical" evidence="1">
    <location>
        <begin position="103"/>
        <end position="123"/>
    </location>
</feature>
<organism evidence="2 3">
    <name type="scientific">Caenorhabditis nigoni</name>
    <dbReference type="NCBI Taxonomy" id="1611254"/>
    <lineage>
        <taxon>Eukaryota</taxon>
        <taxon>Metazoa</taxon>
        <taxon>Ecdysozoa</taxon>
        <taxon>Nematoda</taxon>
        <taxon>Chromadorea</taxon>
        <taxon>Rhabditida</taxon>
        <taxon>Rhabditina</taxon>
        <taxon>Rhabditomorpha</taxon>
        <taxon>Rhabditoidea</taxon>
        <taxon>Rhabditidae</taxon>
        <taxon>Peloderinae</taxon>
        <taxon>Caenorhabditis</taxon>
    </lineage>
</organism>